<reference evidence="1 2" key="1">
    <citation type="submission" date="2007-01" db="EMBL/GenBank/DDBJ databases">
        <authorList>
            <person name="Haygood M."/>
            <person name="Podell S."/>
            <person name="Anderson C."/>
            <person name="Hopkinson B."/>
            <person name="Roe K."/>
            <person name="Barbeau K."/>
            <person name="Gaasterland T."/>
            <person name="Ferriera S."/>
            <person name="Johnson J."/>
            <person name="Kravitz S."/>
            <person name="Beeson K."/>
            <person name="Sutton G."/>
            <person name="Rogers Y.-H."/>
            <person name="Friedman R."/>
            <person name="Frazier M."/>
            <person name="Venter J.C."/>
        </authorList>
    </citation>
    <scope>NUCLEOTIDE SEQUENCE [LARGE SCALE GENOMIC DNA]</scope>
    <source>
        <strain evidence="1 2">ATCC 23134</strain>
    </source>
</reference>
<comment type="caution">
    <text evidence="1">The sequence shown here is derived from an EMBL/GenBank/DDBJ whole genome shotgun (WGS) entry which is preliminary data.</text>
</comment>
<name>A1ZX22_MICM2</name>
<evidence type="ECO:0000313" key="1">
    <source>
        <dbReference type="EMBL" id="EAY25102.1"/>
    </source>
</evidence>
<gene>
    <name evidence="1" type="ORF">M23134_06090</name>
</gene>
<evidence type="ECO:0000313" key="2">
    <source>
        <dbReference type="Proteomes" id="UP000004095"/>
    </source>
</evidence>
<proteinExistence type="predicted"/>
<organism evidence="1 2">
    <name type="scientific">Microscilla marina ATCC 23134</name>
    <dbReference type="NCBI Taxonomy" id="313606"/>
    <lineage>
        <taxon>Bacteria</taxon>
        <taxon>Pseudomonadati</taxon>
        <taxon>Bacteroidota</taxon>
        <taxon>Cytophagia</taxon>
        <taxon>Cytophagales</taxon>
        <taxon>Microscillaceae</taxon>
        <taxon>Microscilla</taxon>
    </lineage>
</organism>
<keyword evidence="2" id="KW-1185">Reference proteome</keyword>
<dbReference type="eggNOG" id="ENOG502ZA5J">
    <property type="taxonomic scope" value="Bacteria"/>
</dbReference>
<dbReference type="EMBL" id="AAWS01000055">
    <property type="protein sequence ID" value="EAY25102.1"/>
    <property type="molecule type" value="Genomic_DNA"/>
</dbReference>
<dbReference type="Proteomes" id="UP000004095">
    <property type="component" value="Unassembled WGS sequence"/>
</dbReference>
<dbReference type="AlphaFoldDB" id="A1ZX22"/>
<accession>A1ZX22</accession>
<sequence>MINKVDDGLSKNLDDGLTLSPIGSSKKLMSFFKSIEDKSPAWSIEIDSGTANLDINNNRGESVVSLKNDGRVGVNNNDPEYELDVNGSIGMIGRVGTFHQGEVLADGKWHPVLTELDGCHILEVAAGVGKKKTGKYSVIHAMALSTFGKSKNKINITQAYYGVKCNKIQLRWTGTTYKYNLEMRTRCNYGGEFYVKYYISSLWFDKWMDESPK</sequence>
<protein>
    <recommendedName>
        <fullName evidence="3">Adhesin</fullName>
    </recommendedName>
</protein>
<evidence type="ECO:0008006" key="3">
    <source>
        <dbReference type="Google" id="ProtNLM"/>
    </source>
</evidence>